<dbReference type="AlphaFoldDB" id="A0A9P6H393"/>
<name>A0A9P6H393_9AGAM</name>
<comment type="caution">
    <text evidence="1">The sequence shown here is derived from an EMBL/GenBank/DDBJ whole genome shotgun (WGS) entry which is preliminary data.</text>
</comment>
<protein>
    <submittedName>
        <fullName evidence="1">Uncharacterized protein</fullName>
    </submittedName>
</protein>
<proteinExistence type="predicted"/>
<sequence>TLHIFRTLRNTARVYKNKVSQEVVRPQGAKFEALRELDSGSRGRVVYEIGDPDYGVWSAGTVIGFIRDIPMCEKLLSRIESEAENAIERLNKLGIAKAKL</sequence>
<reference evidence="1" key="2">
    <citation type="submission" date="2020-11" db="EMBL/GenBank/DDBJ databases">
        <authorList>
            <consortium name="DOE Joint Genome Institute"/>
            <person name="Kuo A."/>
            <person name="Miyauchi S."/>
            <person name="Kiss E."/>
            <person name="Drula E."/>
            <person name="Kohler A."/>
            <person name="Sanchez-Garcia M."/>
            <person name="Andreopoulos B."/>
            <person name="Barry K.W."/>
            <person name="Bonito G."/>
            <person name="Buee M."/>
            <person name="Carver A."/>
            <person name="Chen C."/>
            <person name="Cichocki N."/>
            <person name="Clum A."/>
            <person name="Culley D."/>
            <person name="Crous P.W."/>
            <person name="Fauchery L."/>
            <person name="Girlanda M."/>
            <person name="Hayes R."/>
            <person name="Keri Z."/>
            <person name="Labutti K."/>
            <person name="Lipzen A."/>
            <person name="Lombard V."/>
            <person name="Magnuson J."/>
            <person name="Maillard F."/>
            <person name="Morin E."/>
            <person name="Murat C."/>
            <person name="Nolan M."/>
            <person name="Ohm R."/>
            <person name="Pangilinan J."/>
            <person name="Pereira M."/>
            <person name="Perotto S."/>
            <person name="Peter M."/>
            <person name="Riley R."/>
            <person name="Sitrit Y."/>
            <person name="Stielow B."/>
            <person name="Szollosi G."/>
            <person name="Zifcakova L."/>
            <person name="Stursova M."/>
            <person name="Spatafora J.W."/>
            <person name="Tedersoo L."/>
            <person name="Vaario L.-M."/>
            <person name="Yamada A."/>
            <person name="Yan M."/>
            <person name="Wang P."/>
            <person name="Xu J."/>
            <person name="Bruns T."/>
            <person name="Baldrian P."/>
            <person name="Vilgalys R."/>
            <person name="Henrissat B."/>
            <person name="Grigoriev I.V."/>
            <person name="Hibbett D."/>
            <person name="Nagy L.G."/>
            <person name="Martin F.M."/>
        </authorList>
    </citation>
    <scope>NUCLEOTIDE SEQUENCE</scope>
    <source>
        <strain evidence="1">UH-Tt-Lm1</strain>
    </source>
</reference>
<dbReference type="InterPro" id="IPR013785">
    <property type="entry name" value="Aldolase_TIM"/>
</dbReference>
<gene>
    <name evidence="1" type="ORF">BJ322DRAFT_1015196</name>
</gene>
<organism evidence="1 2">
    <name type="scientific">Thelephora terrestris</name>
    <dbReference type="NCBI Taxonomy" id="56493"/>
    <lineage>
        <taxon>Eukaryota</taxon>
        <taxon>Fungi</taxon>
        <taxon>Dikarya</taxon>
        <taxon>Basidiomycota</taxon>
        <taxon>Agaricomycotina</taxon>
        <taxon>Agaricomycetes</taxon>
        <taxon>Thelephorales</taxon>
        <taxon>Thelephoraceae</taxon>
        <taxon>Thelephora</taxon>
    </lineage>
</organism>
<feature type="non-terminal residue" evidence="1">
    <location>
        <position position="1"/>
    </location>
</feature>
<keyword evidence="2" id="KW-1185">Reference proteome</keyword>
<reference evidence="1" key="1">
    <citation type="journal article" date="2020" name="Nat. Commun.">
        <title>Large-scale genome sequencing of mycorrhizal fungi provides insights into the early evolution of symbiotic traits.</title>
        <authorList>
            <person name="Miyauchi S."/>
            <person name="Kiss E."/>
            <person name="Kuo A."/>
            <person name="Drula E."/>
            <person name="Kohler A."/>
            <person name="Sanchez-Garcia M."/>
            <person name="Morin E."/>
            <person name="Andreopoulos B."/>
            <person name="Barry K.W."/>
            <person name="Bonito G."/>
            <person name="Buee M."/>
            <person name="Carver A."/>
            <person name="Chen C."/>
            <person name="Cichocki N."/>
            <person name="Clum A."/>
            <person name="Culley D."/>
            <person name="Crous P.W."/>
            <person name="Fauchery L."/>
            <person name="Girlanda M."/>
            <person name="Hayes R.D."/>
            <person name="Keri Z."/>
            <person name="LaButti K."/>
            <person name="Lipzen A."/>
            <person name="Lombard V."/>
            <person name="Magnuson J."/>
            <person name="Maillard F."/>
            <person name="Murat C."/>
            <person name="Nolan M."/>
            <person name="Ohm R.A."/>
            <person name="Pangilinan J."/>
            <person name="Pereira M.F."/>
            <person name="Perotto S."/>
            <person name="Peter M."/>
            <person name="Pfister S."/>
            <person name="Riley R."/>
            <person name="Sitrit Y."/>
            <person name="Stielow J.B."/>
            <person name="Szollosi G."/>
            <person name="Zifcakova L."/>
            <person name="Stursova M."/>
            <person name="Spatafora J.W."/>
            <person name="Tedersoo L."/>
            <person name="Vaario L.M."/>
            <person name="Yamada A."/>
            <person name="Yan M."/>
            <person name="Wang P."/>
            <person name="Xu J."/>
            <person name="Bruns T."/>
            <person name="Baldrian P."/>
            <person name="Vilgalys R."/>
            <person name="Dunand C."/>
            <person name="Henrissat B."/>
            <person name="Grigoriev I.V."/>
            <person name="Hibbett D."/>
            <person name="Nagy L.G."/>
            <person name="Martin F.M."/>
        </authorList>
    </citation>
    <scope>NUCLEOTIDE SEQUENCE</scope>
    <source>
        <strain evidence="1">UH-Tt-Lm1</strain>
    </source>
</reference>
<evidence type="ECO:0000313" key="2">
    <source>
        <dbReference type="Proteomes" id="UP000736335"/>
    </source>
</evidence>
<dbReference type="OrthoDB" id="412383at2759"/>
<dbReference type="EMBL" id="WIUZ02000025">
    <property type="protein sequence ID" value="KAF9778005.1"/>
    <property type="molecule type" value="Genomic_DNA"/>
</dbReference>
<evidence type="ECO:0000313" key="1">
    <source>
        <dbReference type="EMBL" id="KAF9778005.1"/>
    </source>
</evidence>
<accession>A0A9P6H393</accession>
<dbReference type="Gene3D" id="3.20.20.70">
    <property type="entry name" value="Aldolase class I"/>
    <property type="match status" value="1"/>
</dbReference>
<dbReference type="Proteomes" id="UP000736335">
    <property type="component" value="Unassembled WGS sequence"/>
</dbReference>